<evidence type="ECO:0000313" key="1">
    <source>
        <dbReference type="EMBL" id="MEA3519241.1"/>
    </source>
</evidence>
<protein>
    <submittedName>
        <fullName evidence="1">Protein phosphatase 2C domain-containing protein</fullName>
    </submittedName>
</protein>
<reference evidence="1" key="1">
    <citation type="submission" date="2023-12" db="EMBL/GenBank/DDBJ databases">
        <title>Diversity of Rhizobium in root nodule of phaseolus vulgaris.</title>
        <authorList>
            <person name="Wang H."/>
        </authorList>
    </citation>
    <scope>NUCLEOTIDE SEQUENCE</scope>
    <source>
        <strain evidence="1">MJ31</strain>
    </source>
</reference>
<proteinExistence type="predicted"/>
<organism evidence="1 2">
    <name type="scientific">Rhizobium mulingense</name>
    <dbReference type="NCBI Taxonomy" id="3031128"/>
    <lineage>
        <taxon>Bacteria</taxon>
        <taxon>Pseudomonadati</taxon>
        <taxon>Pseudomonadota</taxon>
        <taxon>Alphaproteobacteria</taxon>
        <taxon>Hyphomicrobiales</taxon>
        <taxon>Rhizobiaceae</taxon>
        <taxon>Rhizobium/Agrobacterium group</taxon>
        <taxon>Rhizobium</taxon>
    </lineage>
</organism>
<evidence type="ECO:0000313" key="2">
    <source>
        <dbReference type="Proteomes" id="UP001304050"/>
    </source>
</evidence>
<gene>
    <name evidence="1" type="ORF">U8465_19290</name>
</gene>
<name>A0ACC6N2R8_9HYPH</name>
<dbReference type="EMBL" id="JAYESG010000010">
    <property type="protein sequence ID" value="MEA3519241.1"/>
    <property type="molecule type" value="Genomic_DNA"/>
</dbReference>
<comment type="caution">
    <text evidence="1">The sequence shown here is derived from an EMBL/GenBank/DDBJ whole genome shotgun (WGS) entry which is preliminary data.</text>
</comment>
<sequence length="251" mass="28215">MTGQFENLVIEISAATHRGLVRDRNEDAVSVNREMLAGRREAKIEFLREGPDHLLMIADGMGGHARGEIASSRALEFIHNHETPFDVLEWQRLIREANNELYDFMLKRPETIGMGTTLVGVAIRAEGVMCFNVGDSRAYLHRSGTLNLMSHDDVPDVKGEIRKRSHQITQSLGGRSARTQVFPHVRTHPALRYGETILLCSDGLTDMISEERLEEHLSKQNDPSECVEYLLNEALDQGGVDNISIVIARMR</sequence>
<accession>A0ACC6N2R8</accession>
<dbReference type="Proteomes" id="UP001304050">
    <property type="component" value="Unassembled WGS sequence"/>
</dbReference>
<keyword evidence="2" id="KW-1185">Reference proteome</keyword>